<evidence type="ECO:0000313" key="2">
    <source>
        <dbReference type="Proteomes" id="UP000600101"/>
    </source>
</evidence>
<gene>
    <name evidence="1" type="ORF">H7965_08585</name>
</gene>
<protein>
    <submittedName>
        <fullName evidence="1">DUF1499 domain-containing protein</fullName>
    </submittedName>
</protein>
<name>A0A9X0QY24_9PROT</name>
<dbReference type="AlphaFoldDB" id="A0A9X0QY24"/>
<dbReference type="Proteomes" id="UP000600101">
    <property type="component" value="Unassembled WGS sequence"/>
</dbReference>
<dbReference type="EMBL" id="JACOMF010000007">
    <property type="protein sequence ID" value="MBC4015383.1"/>
    <property type="molecule type" value="Genomic_DNA"/>
</dbReference>
<sequence length="149" mass="15891">MSGLIAALFGRAGDRLPPPVPVEFGTLVLPGSPNTCLAAPPGAHRQAHLTTPPLPVDAATAWPLLRTLGDGFPRTTRIAEWPARRQVQWVQRSAVANFPDIIAAELASGPAGAGLFLYSRSLFGYSDFGVNRRRVEAWLAALDAALRRG</sequence>
<accession>A0A9X0QY24</accession>
<proteinExistence type="predicted"/>
<dbReference type="InterPro" id="IPR010865">
    <property type="entry name" value="DUF1499"/>
</dbReference>
<reference evidence="1" key="1">
    <citation type="submission" date="2020-08" db="EMBL/GenBank/DDBJ databases">
        <authorList>
            <person name="Hu Y."/>
            <person name="Nguyen S.V."/>
            <person name="Li F."/>
            <person name="Fanning S."/>
        </authorList>
    </citation>
    <scope>NUCLEOTIDE SEQUENCE</scope>
    <source>
        <strain evidence="1">SYSU D8009</strain>
    </source>
</reference>
<comment type="caution">
    <text evidence="1">The sequence shown here is derived from an EMBL/GenBank/DDBJ whole genome shotgun (WGS) entry which is preliminary data.</text>
</comment>
<evidence type="ECO:0000313" key="1">
    <source>
        <dbReference type="EMBL" id="MBC4015383.1"/>
    </source>
</evidence>
<dbReference type="RefSeq" id="WP_186770238.1">
    <property type="nucleotide sequence ID" value="NZ_JACOMF010000007.1"/>
</dbReference>
<keyword evidence="2" id="KW-1185">Reference proteome</keyword>
<organism evidence="1 2">
    <name type="scientific">Siccirubricoccus deserti</name>
    <dbReference type="NCBI Taxonomy" id="2013562"/>
    <lineage>
        <taxon>Bacteria</taxon>
        <taxon>Pseudomonadati</taxon>
        <taxon>Pseudomonadota</taxon>
        <taxon>Alphaproteobacteria</taxon>
        <taxon>Acetobacterales</taxon>
        <taxon>Roseomonadaceae</taxon>
        <taxon>Siccirubricoccus</taxon>
    </lineage>
</organism>
<dbReference type="Pfam" id="PF07386">
    <property type="entry name" value="DUF1499"/>
    <property type="match status" value="1"/>
</dbReference>